<accession>A0A3S1BJW1</accession>
<dbReference type="GO" id="GO:0018169">
    <property type="term" value="F:ribosomal S6-glutamic acid ligase activity"/>
    <property type="evidence" value="ECO:0007669"/>
    <property type="project" value="TreeGrafter"/>
</dbReference>
<dbReference type="Pfam" id="PF08443">
    <property type="entry name" value="RimK"/>
    <property type="match status" value="1"/>
</dbReference>
<evidence type="ECO:0000313" key="1">
    <source>
        <dbReference type="EMBL" id="NSL86794.1"/>
    </source>
</evidence>
<dbReference type="PANTHER" id="PTHR21621:SF0">
    <property type="entry name" value="BETA-CITRYLGLUTAMATE SYNTHASE B-RELATED"/>
    <property type="match status" value="1"/>
</dbReference>
<dbReference type="GO" id="GO:0005737">
    <property type="term" value="C:cytoplasm"/>
    <property type="evidence" value="ECO:0007669"/>
    <property type="project" value="TreeGrafter"/>
</dbReference>
<dbReference type="AlphaFoldDB" id="A0A3S1BJW1"/>
<dbReference type="PROSITE" id="PS50975">
    <property type="entry name" value="ATP_GRASP"/>
    <property type="match status" value="1"/>
</dbReference>
<protein>
    <submittedName>
        <fullName evidence="1">ATP-grasp domain-containing protein</fullName>
    </submittedName>
</protein>
<keyword evidence="2" id="KW-1185">Reference proteome</keyword>
<dbReference type="InterPro" id="IPR011761">
    <property type="entry name" value="ATP-grasp"/>
</dbReference>
<dbReference type="GO" id="GO:0046872">
    <property type="term" value="F:metal ion binding"/>
    <property type="evidence" value="ECO:0007669"/>
    <property type="project" value="InterPro"/>
</dbReference>
<dbReference type="Gene3D" id="3.30.470.20">
    <property type="entry name" value="ATP-grasp fold, B domain"/>
    <property type="match status" value="1"/>
</dbReference>
<dbReference type="GO" id="GO:0009432">
    <property type="term" value="P:SOS response"/>
    <property type="evidence" value="ECO:0007669"/>
    <property type="project" value="TreeGrafter"/>
</dbReference>
<proteinExistence type="predicted"/>
<name>A0A3S1BJW1_9BACT</name>
<reference evidence="1" key="1">
    <citation type="submission" date="2020-05" db="EMBL/GenBank/DDBJ databases">
        <title>Chitinophaga laudate sp. nov., isolated from a tropical peat swamp.</title>
        <authorList>
            <person name="Goh C.B.S."/>
            <person name="Lee M.S."/>
            <person name="Parimannan S."/>
            <person name="Pasbakhsh P."/>
            <person name="Yule C.M."/>
            <person name="Rajandas H."/>
            <person name="Loke S."/>
            <person name="Croft L."/>
            <person name="Tan J.B.L."/>
        </authorList>
    </citation>
    <scope>NUCLEOTIDE SEQUENCE</scope>
    <source>
        <strain evidence="1">Mgbs1</strain>
    </source>
</reference>
<dbReference type="SUPFAM" id="SSF56059">
    <property type="entry name" value="Glutathione synthetase ATP-binding domain-like"/>
    <property type="match status" value="1"/>
</dbReference>
<dbReference type="GO" id="GO:0005524">
    <property type="term" value="F:ATP binding"/>
    <property type="evidence" value="ECO:0007669"/>
    <property type="project" value="UniProtKB-UniRule"/>
</dbReference>
<sequence>MILLCGIPSESPVEKLSDELDILGIPYLMLNQRRFESASLDFDFSGGQINGTLKYEEKEFDLSSFTGIYTRLIDWQQLPEIKKAKDAAAARQHCRDLHDKLYQWIEIAPAKVVNRSFAMASNSSKPYQCQIIREFGFSVPETLITNCPEEVLAFQAKHGKIIYKSISGVRSIVQVLTKEDEKNLSRIRNCPVQFQQFIDGFNVRVHVIGEEVIATCIDSDATDYRYAARQTGENAVLRPFDLPPDIAQRCINLTRHLQLSFSGIDLKFTPDGSICCFEVNPSPGYSYFENNTQQPIAYTLARYLS</sequence>
<evidence type="ECO:0000313" key="2">
    <source>
        <dbReference type="Proteomes" id="UP000281028"/>
    </source>
</evidence>
<gene>
    <name evidence="1" type="ORF">ECE50_008130</name>
</gene>
<dbReference type="InterPro" id="IPR013651">
    <property type="entry name" value="ATP-grasp_RimK-type"/>
</dbReference>
<dbReference type="EMBL" id="RIAR02000001">
    <property type="protein sequence ID" value="NSL86794.1"/>
    <property type="molecule type" value="Genomic_DNA"/>
</dbReference>
<dbReference type="OrthoDB" id="583309at2"/>
<dbReference type="PANTHER" id="PTHR21621">
    <property type="entry name" value="RIBOSOMAL PROTEIN S6 MODIFICATION PROTEIN"/>
    <property type="match status" value="1"/>
</dbReference>
<dbReference type="Proteomes" id="UP000281028">
    <property type="component" value="Unassembled WGS sequence"/>
</dbReference>
<organism evidence="1 2">
    <name type="scientific">Chitinophaga solisilvae</name>
    <dbReference type="NCBI Taxonomy" id="1233460"/>
    <lineage>
        <taxon>Bacteria</taxon>
        <taxon>Pseudomonadati</taxon>
        <taxon>Bacteroidota</taxon>
        <taxon>Chitinophagia</taxon>
        <taxon>Chitinophagales</taxon>
        <taxon>Chitinophagaceae</taxon>
        <taxon>Chitinophaga</taxon>
    </lineage>
</organism>
<comment type="caution">
    <text evidence="1">The sequence shown here is derived from an EMBL/GenBank/DDBJ whole genome shotgun (WGS) entry which is preliminary data.</text>
</comment>